<dbReference type="KEGG" id="ipc:IPA_05815"/>
<keyword evidence="3" id="KW-1185">Reference proteome</keyword>
<evidence type="ECO:0000256" key="1">
    <source>
        <dbReference type="SAM" id="MobiDB-lite"/>
    </source>
</evidence>
<feature type="compositionally biased region" description="Acidic residues" evidence="1">
    <location>
        <begin position="1"/>
        <end position="14"/>
    </location>
</feature>
<name>A0A977KBA5_9CREN</name>
<feature type="region of interest" description="Disordered" evidence="1">
    <location>
        <begin position="1"/>
        <end position="27"/>
    </location>
</feature>
<dbReference type="EMBL" id="CP006868">
    <property type="protein sequence ID" value="UXD22524.1"/>
    <property type="molecule type" value="Genomic_DNA"/>
</dbReference>
<gene>
    <name evidence="2" type="ORF">IPA_05815</name>
</gene>
<evidence type="ECO:0000313" key="2">
    <source>
        <dbReference type="EMBL" id="UXD22524.1"/>
    </source>
</evidence>
<dbReference type="Proteomes" id="UP001063698">
    <property type="component" value="Chromosome"/>
</dbReference>
<organism evidence="2 3">
    <name type="scientific">Ignicoccus pacificus DSM 13166</name>
    <dbReference type="NCBI Taxonomy" id="940294"/>
    <lineage>
        <taxon>Archaea</taxon>
        <taxon>Thermoproteota</taxon>
        <taxon>Thermoprotei</taxon>
        <taxon>Desulfurococcales</taxon>
        <taxon>Desulfurococcaceae</taxon>
        <taxon>Ignicoccus</taxon>
    </lineage>
</organism>
<dbReference type="AlphaFoldDB" id="A0A977KBA5"/>
<accession>A0A977KBA5</accession>
<reference evidence="2" key="1">
    <citation type="submission" date="2013-11" db="EMBL/GenBank/DDBJ databases">
        <title>Comparative genomics of Ignicoccus.</title>
        <authorList>
            <person name="Podar M."/>
        </authorList>
    </citation>
    <scope>NUCLEOTIDE SEQUENCE</scope>
    <source>
        <strain evidence="2">DSM 13166</strain>
    </source>
</reference>
<dbReference type="Gene3D" id="6.20.450.10">
    <property type="match status" value="1"/>
</dbReference>
<evidence type="ECO:0000313" key="3">
    <source>
        <dbReference type="Proteomes" id="UP001063698"/>
    </source>
</evidence>
<sequence>MSEDEVLSLEEVEETTQRSSSSGSSALQVQAIKVTLELSELWEELVEGKISLEEFKELKEQLQSGLEETKKRRRRRQ</sequence>
<protein>
    <submittedName>
        <fullName evidence="2">Uncharacterized protein</fullName>
    </submittedName>
</protein>
<proteinExistence type="predicted"/>